<feature type="chain" id="PRO_5032544409" evidence="1">
    <location>
        <begin position="20"/>
        <end position="185"/>
    </location>
</feature>
<dbReference type="EMBL" id="JADFTS010000008">
    <property type="protein sequence ID" value="KAF9591069.1"/>
    <property type="molecule type" value="Genomic_DNA"/>
</dbReference>
<dbReference type="AlphaFoldDB" id="A0A835LGM2"/>
<gene>
    <name evidence="2" type="ORF">IFM89_001279</name>
</gene>
<accession>A0A835LGM2</accession>
<keyword evidence="1" id="KW-0732">Signal</keyword>
<sequence>MHLGKIVTLCNLYLLFVSTGKELKKLLRGIPWRERQHNTFKGSVVRGGGGERSSWILKLSIKFCPCTDVLVALIPFQDRETLLYATKAASMATDIAELLGKSIMNSNWKPETGRQQIKRRARDMRGKQVKKLLRVDSSPIADMVKAEDEILEEIEPNVQTGAWVQFLPILTFGFEHQSFCSLRIF</sequence>
<dbReference type="Proteomes" id="UP000631114">
    <property type="component" value="Unassembled WGS sequence"/>
</dbReference>
<comment type="caution">
    <text evidence="2">The sequence shown here is derived from an EMBL/GenBank/DDBJ whole genome shotgun (WGS) entry which is preliminary data.</text>
</comment>
<proteinExistence type="predicted"/>
<evidence type="ECO:0000256" key="1">
    <source>
        <dbReference type="SAM" id="SignalP"/>
    </source>
</evidence>
<feature type="signal peptide" evidence="1">
    <location>
        <begin position="1"/>
        <end position="19"/>
    </location>
</feature>
<evidence type="ECO:0000313" key="3">
    <source>
        <dbReference type="Proteomes" id="UP000631114"/>
    </source>
</evidence>
<reference evidence="2 3" key="1">
    <citation type="submission" date="2020-10" db="EMBL/GenBank/DDBJ databases">
        <title>The Coptis chinensis genome and diversification of protoberbering-type alkaloids.</title>
        <authorList>
            <person name="Wang B."/>
            <person name="Shu S."/>
            <person name="Song C."/>
            <person name="Liu Y."/>
        </authorList>
    </citation>
    <scope>NUCLEOTIDE SEQUENCE [LARGE SCALE GENOMIC DNA]</scope>
    <source>
        <strain evidence="2">HL-2020</strain>
        <tissue evidence="2">Leaf</tissue>
    </source>
</reference>
<organism evidence="2 3">
    <name type="scientific">Coptis chinensis</name>
    <dbReference type="NCBI Taxonomy" id="261450"/>
    <lineage>
        <taxon>Eukaryota</taxon>
        <taxon>Viridiplantae</taxon>
        <taxon>Streptophyta</taxon>
        <taxon>Embryophyta</taxon>
        <taxon>Tracheophyta</taxon>
        <taxon>Spermatophyta</taxon>
        <taxon>Magnoliopsida</taxon>
        <taxon>Ranunculales</taxon>
        <taxon>Ranunculaceae</taxon>
        <taxon>Coptidoideae</taxon>
        <taxon>Coptis</taxon>
    </lineage>
</organism>
<name>A0A835LGM2_9MAGN</name>
<evidence type="ECO:0000313" key="2">
    <source>
        <dbReference type="EMBL" id="KAF9591069.1"/>
    </source>
</evidence>
<keyword evidence="3" id="KW-1185">Reference proteome</keyword>
<protein>
    <submittedName>
        <fullName evidence="2">Uncharacterized protein</fullName>
    </submittedName>
</protein>